<accession>A0ABS5XTC5</accession>
<organism evidence="3 4">
    <name type="scientific">Microbacterium flavum</name>
    <dbReference type="NCBI Taxonomy" id="415216"/>
    <lineage>
        <taxon>Bacteria</taxon>
        <taxon>Bacillati</taxon>
        <taxon>Actinomycetota</taxon>
        <taxon>Actinomycetes</taxon>
        <taxon>Micrococcales</taxon>
        <taxon>Microbacteriaceae</taxon>
        <taxon>Microbacterium</taxon>
    </lineage>
</organism>
<protein>
    <submittedName>
        <fullName evidence="3">TadE family protein</fullName>
    </submittedName>
</protein>
<name>A0ABS5XTC5_9MICO</name>
<proteinExistence type="predicted"/>
<evidence type="ECO:0000256" key="1">
    <source>
        <dbReference type="SAM" id="MobiDB-lite"/>
    </source>
</evidence>
<dbReference type="Proteomes" id="UP000740605">
    <property type="component" value="Unassembled WGS sequence"/>
</dbReference>
<comment type="caution">
    <text evidence="3">The sequence shown here is derived from an EMBL/GenBank/DDBJ whole genome shotgun (WGS) entry which is preliminary data.</text>
</comment>
<keyword evidence="2" id="KW-1133">Transmembrane helix</keyword>
<sequence>MRRVRASTDARASTDLPGEAARGDDGSAALEFILVGLVLLVPIVYLVVALGAIQGQALGVETGARQLARTIASAPDTATADLRADRVLDAIVREYGLDRDTVAVDISCSSATCPAAGALLTVTVRTEVPLPLVPAVLGLDDLARVPVEAASVQKVSRFWGDAP</sequence>
<evidence type="ECO:0000313" key="4">
    <source>
        <dbReference type="Proteomes" id="UP000740605"/>
    </source>
</evidence>
<keyword evidence="2" id="KW-0472">Membrane</keyword>
<feature type="region of interest" description="Disordered" evidence="1">
    <location>
        <begin position="1"/>
        <end position="22"/>
    </location>
</feature>
<evidence type="ECO:0000313" key="3">
    <source>
        <dbReference type="EMBL" id="MBT8797394.1"/>
    </source>
</evidence>
<gene>
    <name evidence="3" type="ORF">J0P97_04825</name>
</gene>
<reference evidence="3 4" key="1">
    <citation type="submission" date="2021-03" db="EMBL/GenBank/DDBJ databases">
        <title>Microbacterium pauli sp. nov., isolated from microfiltered milk.</title>
        <authorList>
            <person name="Bellassi P."/>
            <person name="Fontana A."/>
            <person name="Callegari M.L."/>
            <person name="Lorenzo M."/>
            <person name="Cappa F."/>
        </authorList>
    </citation>
    <scope>NUCLEOTIDE SEQUENCE [LARGE SCALE GENOMIC DNA]</scope>
    <source>
        <strain evidence="3 4">DSM 18909</strain>
    </source>
</reference>
<keyword evidence="4" id="KW-1185">Reference proteome</keyword>
<keyword evidence="2" id="KW-0812">Transmembrane</keyword>
<feature type="transmembrane region" description="Helical" evidence="2">
    <location>
        <begin position="32"/>
        <end position="53"/>
    </location>
</feature>
<dbReference type="EMBL" id="JAFLHG010000003">
    <property type="protein sequence ID" value="MBT8797394.1"/>
    <property type="molecule type" value="Genomic_DNA"/>
</dbReference>
<dbReference type="RefSeq" id="WP_215486633.1">
    <property type="nucleotide sequence ID" value="NZ_BAAAPJ010000003.1"/>
</dbReference>
<evidence type="ECO:0000256" key="2">
    <source>
        <dbReference type="SAM" id="Phobius"/>
    </source>
</evidence>